<reference evidence="2 3" key="2">
    <citation type="submission" date="2013-10" db="EMBL/GenBank/DDBJ databases">
        <title>The Genome Sequence of Fusobacterium nucleatum subsp. animalis D11.</title>
        <authorList>
            <consortium name="The Broad Institute Genomics Platform"/>
            <person name="Earl A."/>
            <person name="Ward D."/>
            <person name="Feldgarden M."/>
            <person name="Gevers D."/>
            <person name="Kostic A."/>
            <person name="Garrett W."/>
            <person name="Young S.K."/>
            <person name="Zeng Q."/>
            <person name="Gargeya S."/>
            <person name="Fitzgerald M."/>
            <person name="Abouelleil A."/>
            <person name="Alvarado L."/>
            <person name="Berlin A.M."/>
            <person name="Chapman S.B."/>
            <person name="Gainer-Dewar J."/>
            <person name="Goldberg J."/>
            <person name="Gnerre S."/>
            <person name="Griggs A."/>
            <person name="Gujja S."/>
            <person name="Hansen M."/>
            <person name="Howarth C."/>
            <person name="Imamovic A."/>
            <person name="Ireland A."/>
            <person name="Larimer J."/>
            <person name="McCowan C."/>
            <person name="Murphy C."/>
            <person name="Pearson M."/>
            <person name="Poon T.W."/>
            <person name="Priest M."/>
            <person name="Roberts A."/>
            <person name="Saif S."/>
            <person name="Shea T."/>
            <person name="Sykes S."/>
            <person name="Wortman J."/>
            <person name="Nusbaum C."/>
            <person name="Birren B."/>
        </authorList>
    </citation>
    <scope>NUCLEOTIDE SEQUENCE [LARGE SCALE GENOMIC DNA]</scope>
    <source>
        <strain evidence="2 3">D11</strain>
    </source>
</reference>
<comment type="caution">
    <text evidence="2">The sequence shown here is derived from an EMBL/GenBank/DDBJ whole genome shotgun (WGS) entry which is preliminary data.</text>
</comment>
<evidence type="ECO:0000313" key="3">
    <source>
        <dbReference type="Proteomes" id="UP000004650"/>
    </source>
</evidence>
<keyword evidence="1" id="KW-0175">Coiled coil</keyword>
<dbReference type="Proteomes" id="UP000004650">
    <property type="component" value="Unassembled WGS sequence"/>
</dbReference>
<protein>
    <submittedName>
        <fullName evidence="2">Uncharacterized protein</fullName>
    </submittedName>
</protein>
<evidence type="ECO:0000313" key="2">
    <source>
        <dbReference type="EMBL" id="EFD82257.2"/>
    </source>
</evidence>
<gene>
    <name evidence="2" type="ORF">PSAG_02293</name>
</gene>
<accession>D6BJB0</accession>
<organism evidence="2 3">
    <name type="scientific">Fusobacterium animalis D11</name>
    <dbReference type="NCBI Taxonomy" id="556264"/>
    <lineage>
        <taxon>Bacteria</taxon>
        <taxon>Fusobacteriati</taxon>
        <taxon>Fusobacteriota</taxon>
        <taxon>Fusobacteriia</taxon>
        <taxon>Fusobacteriales</taxon>
        <taxon>Fusobacteriaceae</taxon>
        <taxon>Fusobacterium</taxon>
    </lineage>
</organism>
<dbReference type="AlphaFoldDB" id="D6BJB0"/>
<name>D6BJB0_9FUSO</name>
<sequence length="305" mass="36226">MKVKELYLNMYTNTFNNLNLKIEKLNKTFPKKIENLDMLKNSISSFNSIIKEMVDEVNELKNRLEKLKNEKLPFKLTTFQQEICDRLSILNYDGLNKISTNFIDILLELVEKEYKKCKKIEKTFLENILADYENTASNFINIISSKSQIDENTKYELIKYIAIQYFRLQKNSLKIIEKIRKTRSYKEFIRLEIPKILKSDYIIFKISSPLFCTSDNPICVLDSNFLLFPLTPYIVCITSYKYDKKLETNIFILDEIKENLFIKYINFLIINNSKSLVLSFNDEIEIIQIKTEEFKSLFCNLLNKN</sequence>
<feature type="coiled-coil region" evidence="1">
    <location>
        <begin position="8"/>
        <end position="70"/>
    </location>
</feature>
<dbReference type="EMBL" id="ACDS02000039">
    <property type="protein sequence ID" value="EFD82257.2"/>
    <property type="molecule type" value="Genomic_DNA"/>
</dbReference>
<reference evidence="3" key="1">
    <citation type="submission" date="2009-02" db="EMBL/GenBank/DDBJ databases">
        <title>The Genome Sequence of Shigella sp. D9.</title>
        <authorList>
            <consortium name="The Broad Institute Genome Sequencing Platform"/>
            <person name="Ward D."/>
            <person name="Young S.K."/>
            <person name="Kodira C.D."/>
            <person name="Zeng Q."/>
            <person name="Koehrsen M."/>
            <person name="Alvarado L."/>
            <person name="Berlin A."/>
            <person name="Borenstein D."/>
            <person name="Chen Z."/>
            <person name="Engels R."/>
            <person name="Freedman E."/>
            <person name="Gellesch M."/>
            <person name="Goldberg J."/>
            <person name="Griggs A."/>
            <person name="Gujja S."/>
            <person name="Heiman D."/>
            <person name="Hepburn T."/>
            <person name="Howarth C."/>
            <person name="Jen D."/>
            <person name="Larson L."/>
            <person name="Lewis B."/>
            <person name="Mehta T."/>
            <person name="Park D."/>
            <person name="Pearson M."/>
            <person name="Roberts A."/>
            <person name="Saif S."/>
            <person name="Shea T."/>
            <person name="Shenoy N."/>
            <person name="Sisk P."/>
            <person name="Stolte C."/>
            <person name="Sykes S."/>
            <person name="Walk T."/>
            <person name="White J."/>
            <person name="Yandava C."/>
            <person name="Allen-Vercoe E."/>
            <person name="Strauss J."/>
            <person name="Sibley C."/>
            <person name="White A."/>
            <person name="Ambrose C."/>
            <person name="Lander E."/>
            <person name="Nusbaum C."/>
            <person name="Galagan J."/>
            <person name="Birren B."/>
        </authorList>
    </citation>
    <scope>NUCLEOTIDE SEQUENCE [LARGE SCALE GENOMIC DNA]</scope>
    <source>
        <strain evidence="3">D11</strain>
    </source>
</reference>
<proteinExistence type="predicted"/>
<evidence type="ECO:0000256" key="1">
    <source>
        <dbReference type="SAM" id="Coils"/>
    </source>
</evidence>